<dbReference type="Proteomes" id="UP000245626">
    <property type="component" value="Unassembled WGS sequence"/>
</dbReference>
<reference evidence="1 2" key="1">
    <citation type="journal article" date="2018" name="Mol. Biol. Evol.">
        <title>Broad Genomic Sampling Reveals a Smut Pathogenic Ancestry of the Fungal Clade Ustilaginomycotina.</title>
        <authorList>
            <person name="Kijpornyongpan T."/>
            <person name="Mondo S.J."/>
            <person name="Barry K."/>
            <person name="Sandor L."/>
            <person name="Lee J."/>
            <person name="Lipzen A."/>
            <person name="Pangilinan J."/>
            <person name="LaButti K."/>
            <person name="Hainaut M."/>
            <person name="Henrissat B."/>
            <person name="Grigoriev I.V."/>
            <person name="Spatafora J.W."/>
            <person name="Aime M.C."/>
        </authorList>
    </citation>
    <scope>NUCLEOTIDE SEQUENCE [LARGE SCALE GENOMIC DNA]</scope>
    <source>
        <strain evidence="1 2">SA 807</strain>
    </source>
</reference>
<evidence type="ECO:0000313" key="2">
    <source>
        <dbReference type="Proteomes" id="UP000245626"/>
    </source>
</evidence>
<dbReference type="EMBL" id="KZ820245">
    <property type="protein sequence ID" value="PWN48230.1"/>
    <property type="molecule type" value="Genomic_DNA"/>
</dbReference>
<proteinExistence type="predicted"/>
<accession>A0ACD0NR38</accession>
<name>A0ACD0NR38_9BASI</name>
<sequence length="130" mass="14709">MGWRREMSGRRNFGGSGVGRSKGSIVETQSYLGFGFEVSLLCISTLRGENDKVADPRGFCFFFFPSLFFSLPFSPFTVCGGSLRGKMDSWVNESRLATRRHLQDRLGHPWFLATFLLLRRIVCRQSSAGR</sequence>
<evidence type="ECO:0000313" key="1">
    <source>
        <dbReference type="EMBL" id="PWN48230.1"/>
    </source>
</evidence>
<keyword evidence="2" id="KW-1185">Reference proteome</keyword>
<gene>
    <name evidence="1" type="ORF">IE53DRAFT_207113</name>
</gene>
<organism evidence="1 2">
    <name type="scientific">Violaceomyces palustris</name>
    <dbReference type="NCBI Taxonomy" id="1673888"/>
    <lineage>
        <taxon>Eukaryota</taxon>
        <taxon>Fungi</taxon>
        <taxon>Dikarya</taxon>
        <taxon>Basidiomycota</taxon>
        <taxon>Ustilaginomycotina</taxon>
        <taxon>Ustilaginomycetes</taxon>
        <taxon>Violaceomycetales</taxon>
        <taxon>Violaceomycetaceae</taxon>
        <taxon>Violaceomyces</taxon>
    </lineage>
</organism>
<protein>
    <submittedName>
        <fullName evidence="1">Uncharacterized protein</fullName>
    </submittedName>
</protein>